<dbReference type="PROSITE" id="PS50835">
    <property type="entry name" value="IG_LIKE"/>
    <property type="match status" value="9"/>
</dbReference>
<organism evidence="10 11">
    <name type="scientific">Trichoplax adhaerens</name>
    <name type="common">Trichoplax reptans</name>
    <dbReference type="NCBI Taxonomy" id="10228"/>
    <lineage>
        <taxon>Eukaryota</taxon>
        <taxon>Metazoa</taxon>
        <taxon>Placozoa</taxon>
        <taxon>Uniplacotomia</taxon>
        <taxon>Trichoplacea</taxon>
        <taxon>Trichoplacidae</taxon>
        <taxon>Trichoplax</taxon>
    </lineage>
</organism>
<evidence type="ECO:0000256" key="2">
    <source>
        <dbReference type="ARBA" id="ARBA00023136"/>
    </source>
</evidence>
<reference evidence="10 11" key="1">
    <citation type="journal article" date="2008" name="Nature">
        <title>The Trichoplax genome and the nature of placozoans.</title>
        <authorList>
            <person name="Srivastava M."/>
            <person name="Begovic E."/>
            <person name="Chapman J."/>
            <person name="Putnam N.H."/>
            <person name="Hellsten U."/>
            <person name="Kawashima T."/>
            <person name="Kuo A."/>
            <person name="Mitros T."/>
            <person name="Salamov A."/>
            <person name="Carpenter M.L."/>
            <person name="Signorovitch A.Y."/>
            <person name="Moreno M.A."/>
            <person name="Kamm K."/>
            <person name="Grimwood J."/>
            <person name="Schmutz J."/>
            <person name="Shapiro H."/>
            <person name="Grigoriev I.V."/>
            <person name="Buss L.W."/>
            <person name="Schierwater B."/>
            <person name="Dellaporta S.L."/>
            <person name="Rokhsar D.S."/>
        </authorList>
    </citation>
    <scope>NUCLEOTIDE SEQUENCE [LARGE SCALE GENOMIC DNA]</scope>
    <source>
        <strain evidence="10 11">Grell-BS-1999</strain>
    </source>
</reference>
<dbReference type="PANTHER" id="PTHR11640">
    <property type="entry name" value="NEPHRIN"/>
    <property type="match status" value="1"/>
</dbReference>
<dbReference type="PANTHER" id="PTHR11640:SF166">
    <property type="entry name" value="IG-LIKE DOMAIN-CONTAINING PROTEIN"/>
    <property type="match status" value="1"/>
</dbReference>
<dbReference type="Proteomes" id="UP000009022">
    <property type="component" value="Unassembled WGS sequence"/>
</dbReference>
<dbReference type="eggNOG" id="KOG4475">
    <property type="taxonomic scope" value="Eukaryota"/>
</dbReference>
<feature type="domain" description="Ig-like" evidence="8">
    <location>
        <begin position="913"/>
        <end position="997"/>
    </location>
</feature>
<feature type="domain" description="Fibronectin type-III" evidence="9">
    <location>
        <begin position="1211"/>
        <end position="1304"/>
    </location>
</feature>
<dbReference type="KEGG" id="tad:TRIADDRAFT_62089"/>
<dbReference type="SUPFAM" id="SSF48726">
    <property type="entry name" value="Immunoglobulin"/>
    <property type="match status" value="12"/>
</dbReference>
<dbReference type="InterPro" id="IPR013151">
    <property type="entry name" value="Immunoglobulin_dom"/>
</dbReference>
<keyword evidence="3" id="KW-1015">Disulfide bond</keyword>
<dbReference type="SMART" id="SM00409">
    <property type="entry name" value="IG"/>
    <property type="match status" value="12"/>
</dbReference>
<feature type="domain" description="Ig-like" evidence="8">
    <location>
        <begin position="822"/>
        <end position="908"/>
    </location>
</feature>
<dbReference type="Pfam" id="PF00041">
    <property type="entry name" value="fn3"/>
    <property type="match status" value="1"/>
</dbReference>
<keyword evidence="7" id="KW-1133">Transmembrane helix</keyword>
<dbReference type="CTD" id="6759258"/>
<dbReference type="OMA" id="NRMTRIF"/>
<dbReference type="FunCoup" id="B3SCT4">
    <property type="interactions" value="70"/>
</dbReference>
<keyword evidence="2 7" id="KW-0472">Membrane</keyword>
<evidence type="ECO:0000256" key="3">
    <source>
        <dbReference type="ARBA" id="ARBA00023157"/>
    </source>
</evidence>
<feature type="domain" description="Ig-like" evidence="8">
    <location>
        <begin position="516"/>
        <end position="607"/>
    </location>
</feature>
<evidence type="ECO:0000256" key="5">
    <source>
        <dbReference type="ARBA" id="ARBA00023319"/>
    </source>
</evidence>
<dbReference type="PROSITE" id="PS50853">
    <property type="entry name" value="FN3"/>
    <property type="match status" value="1"/>
</dbReference>
<sequence length="1479" mass="161401">MQVNVNINADIELTAGYKGKILETFWYRGKTLLFQYLYPFNQTIYQQSTDSRIDIQRIFDEGYEILYINNSNIGDNGVYIASVWFEGAPAPIQATASVIVEDLPTITANPKDSNVTLTSNATFTCQATAVPPISDYKWYFNNTLIIPLSSHYVIRGSTLYILSATLDDIGSYSCMASNALGQATSKTAFLRVLPEKYVELQSPSNAIMVGDSITVSATIIGEPVATTWYFKTRPLFTYLYKGNSNTGIALSKNERIDFKQKGSLGNYHEEMTIRDVLLSDTGVYSIQVFFVKGGFTQRLLNYHLTVQGPPEIIAAPQNTALFDGETARFSCGASAIPIQTTVTWHYQGRLIDFRSNRFSILSNNNTLQIEDVLLTDAGIYSCVVNNSIGASPNVSAWLFVNVNNTVRITPSYAQVNFSQNIQVTVTIQGAPMQSYWYFQGKLLYQYIFSPMIEIKSMAHSRMAVQYNSASQYEYNQYFSINNTNFLDNGTYTLTVMFNGQSLMTVSKSFQLYVQGPPIILVSPQNQTIRYRNGVQFWCLARAIPTDIQYDWRFNGIPVNLSDPRISVSMENSSVLTIANVSQYDAGRYTCKPINSRGAGPQVAANLVVLYSPEMIQLNPVQNIITVNQSNNLLVACSVQDRGYPPGNVTWKQTNSSSNIITEASSSVHLNLIDIASSENGNSYTCIINNEIGVLSIQFSLVVQDSNFTIIYLYVSANDGIPLNFYAYLVAPRINGIQKSITVVQNTGVRIWCNTTANPPATVSISATITANANQIIIAQGRGLATTNIVPTSADNGAIYTCAASNLLGSVQGTTTLNILYPPSGIYLSLPNSVLTVRENTTSNINCTIRDRGNPPANATWIINNQVVSTGSKTAQLQLSNIKYSSKSREYICQAKNPFNTIKDSFALVVQTYPRIAAFPKTIKAIANQNFNLSCTAIAFPLPNVIISSQGNNGPILNSHGISSSSLMLQPLPSENGKILTCQASNIVGSISSTTQLIVLYPPIFTGVLGNGPTLVVANRSQDITLPCIAMGNPSNLTYNWIRITPQGAEMPPNAIQFPNATLFISNASVSYDGVYSCRANNDIGIASRNVTVRITESPHVLVNSSTSTSAQSFTKENTVLTCSASGYPLPVIAWKLNGLYLQGQSSINSSVPQSLVNNIQILNEVANSVLTSTLNITNVVAANAGTYTCQISNGFGRFSYQIALVVNTKTIPQPPHLLFTTNITTSAIALSWQAGANGFLSQLFMIYYRVENQGDYLLAGNTTSTNYILSNLQHRTTYQIYVIARNSLGYSQPSSTLIVTTLTNDTLLLAIIGGVIGGVLVLLFVLIIILLIKRNGNAKKLAKYSVQQSEAKNLKCRQELVKRRESNSINAHSNPNYDNSTQQQSSRINEVEAGSSNSNSNGAATTVDAPQVENETEITVNDSQVAKVNQIGNDQVETVAQDSQVQVTVNNKESEVKSAITASFQAEVGANCAELEMML</sequence>
<dbReference type="STRING" id="10228.B3SCT4"/>
<evidence type="ECO:0000259" key="9">
    <source>
        <dbReference type="PROSITE" id="PS50853"/>
    </source>
</evidence>
<keyword evidence="7" id="KW-0812">Transmembrane</keyword>
<proteinExistence type="predicted"/>
<feature type="region of interest" description="Disordered" evidence="6">
    <location>
        <begin position="1366"/>
        <end position="1409"/>
    </location>
</feature>
<evidence type="ECO:0000259" key="8">
    <source>
        <dbReference type="PROSITE" id="PS50835"/>
    </source>
</evidence>
<dbReference type="InParanoid" id="B3SCT4"/>
<dbReference type="InterPro" id="IPR051275">
    <property type="entry name" value="Cell_adhesion_signaling"/>
</dbReference>
<evidence type="ECO:0000256" key="1">
    <source>
        <dbReference type="ARBA" id="ARBA00004479"/>
    </source>
</evidence>
<dbReference type="CDD" id="cd00096">
    <property type="entry name" value="Ig"/>
    <property type="match status" value="1"/>
</dbReference>
<feature type="domain" description="Ig-like" evidence="8">
    <location>
        <begin position="731"/>
        <end position="817"/>
    </location>
</feature>
<dbReference type="InterPro" id="IPR013783">
    <property type="entry name" value="Ig-like_fold"/>
</dbReference>
<feature type="domain" description="Ig-like" evidence="8">
    <location>
        <begin position="612"/>
        <end position="701"/>
    </location>
</feature>
<dbReference type="InterPro" id="IPR036116">
    <property type="entry name" value="FN3_sf"/>
</dbReference>
<keyword evidence="4" id="KW-0325">Glycoprotein</keyword>
<dbReference type="InterPro" id="IPR003598">
    <property type="entry name" value="Ig_sub2"/>
</dbReference>
<dbReference type="InterPro" id="IPR003961">
    <property type="entry name" value="FN3_dom"/>
</dbReference>
<dbReference type="GeneID" id="6759258"/>
<protein>
    <submittedName>
        <fullName evidence="10">Uncharacterized protein</fullName>
    </submittedName>
</protein>
<dbReference type="Gene3D" id="2.60.40.10">
    <property type="entry name" value="Immunoglobulins"/>
    <property type="match status" value="11"/>
</dbReference>
<gene>
    <name evidence="10" type="ORF">TRIADDRAFT_62089</name>
</gene>
<feature type="compositionally biased region" description="Polar residues" evidence="6">
    <location>
        <begin position="1367"/>
        <end position="1388"/>
    </location>
</feature>
<evidence type="ECO:0000256" key="4">
    <source>
        <dbReference type="ARBA" id="ARBA00023180"/>
    </source>
</evidence>
<dbReference type="InterPro" id="IPR036179">
    <property type="entry name" value="Ig-like_dom_sf"/>
</dbReference>
<dbReference type="SUPFAM" id="SSF49265">
    <property type="entry name" value="Fibronectin type III"/>
    <property type="match status" value="1"/>
</dbReference>
<feature type="domain" description="Ig-like" evidence="8">
    <location>
        <begin position="104"/>
        <end position="191"/>
    </location>
</feature>
<evidence type="ECO:0000256" key="6">
    <source>
        <dbReference type="SAM" id="MobiDB-lite"/>
    </source>
</evidence>
<dbReference type="EMBL" id="DS985273">
    <property type="protein sequence ID" value="EDV19465.1"/>
    <property type="molecule type" value="Genomic_DNA"/>
</dbReference>
<comment type="subcellular location">
    <subcellularLocation>
        <location evidence="1">Membrane</location>
        <topology evidence="1">Single-pass type I membrane protein</topology>
    </subcellularLocation>
</comment>
<dbReference type="Pfam" id="PF00047">
    <property type="entry name" value="ig"/>
    <property type="match status" value="1"/>
</dbReference>
<dbReference type="InterPro" id="IPR003599">
    <property type="entry name" value="Ig_sub"/>
</dbReference>
<dbReference type="CDD" id="cd00063">
    <property type="entry name" value="FN3"/>
    <property type="match status" value="1"/>
</dbReference>
<feature type="domain" description="Ig-like" evidence="8">
    <location>
        <begin position="310"/>
        <end position="395"/>
    </location>
</feature>
<dbReference type="HOGENOM" id="CLU_249767_0_0_1"/>
<name>B3SCT4_TRIAD</name>
<evidence type="ECO:0000256" key="7">
    <source>
        <dbReference type="SAM" id="Phobius"/>
    </source>
</evidence>
<accession>B3SCT4</accession>
<dbReference type="GO" id="GO:0016020">
    <property type="term" value="C:membrane"/>
    <property type="evidence" value="ECO:0007669"/>
    <property type="project" value="UniProtKB-SubCell"/>
</dbReference>
<dbReference type="SMART" id="SM00060">
    <property type="entry name" value="FN3"/>
    <property type="match status" value="1"/>
</dbReference>
<keyword evidence="5" id="KW-0393">Immunoglobulin domain</keyword>
<feature type="domain" description="Ig-like" evidence="8">
    <location>
        <begin position="1001"/>
        <end position="1095"/>
    </location>
</feature>
<evidence type="ECO:0000313" key="11">
    <source>
        <dbReference type="Proteomes" id="UP000009022"/>
    </source>
</evidence>
<feature type="transmembrane region" description="Helical" evidence="7">
    <location>
        <begin position="1307"/>
        <end position="1332"/>
    </location>
</feature>
<feature type="domain" description="Ig-like" evidence="8">
    <location>
        <begin position="1098"/>
        <end position="1205"/>
    </location>
</feature>
<dbReference type="SMART" id="SM00408">
    <property type="entry name" value="IGc2"/>
    <property type="match status" value="7"/>
</dbReference>
<dbReference type="Pfam" id="PF13927">
    <property type="entry name" value="Ig_3"/>
    <property type="match status" value="5"/>
</dbReference>
<dbReference type="InterPro" id="IPR007110">
    <property type="entry name" value="Ig-like_dom"/>
</dbReference>
<dbReference type="RefSeq" id="XP_002118065.1">
    <property type="nucleotide sequence ID" value="XM_002118029.1"/>
</dbReference>
<evidence type="ECO:0000313" key="10">
    <source>
        <dbReference type="EMBL" id="EDV19465.1"/>
    </source>
</evidence>
<keyword evidence="11" id="KW-1185">Reference proteome</keyword>
<feature type="compositionally biased region" description="Low complexity" evidence="6">
    <location>
        <begin position="1391"/>
        <end position="1407"/>
    </location>
</feature>
<dbReference type="OrthoDB" id="6150053at2759"/>
<dbReference type="PhylomeDB" id="B3SCT4"/>